<accession>A0A0A9DXU9</accession>
<reference evidence="1" key="1">
    <citation type="submission" date="2014-09" db="EMBL/GenBank/DDBJ databases">
        <authorList>
            <person name="Magalhaes I.L.F."/>
            <person name="Oliveira U."/>
            <person name="Santos F.R."/>
            <person name="Vidigal T.H.D.A."/>
            <person name="Brescovit A.D."/>
            <person name="Santos A.J."/>
        </authorList>
    </citation>
    <scope>NUCLEOTIDE SEQUENCE</scope>
    <source>
        <tissue evidence="1">Shoot tissue taken approximately 20 cm above the soil surface</tissue>
    </source>
</reference>
<evidence type="ECO:0000313" key="1">
    <source>
        <dbReference type="EMBL" id="JAD90510.1"/>
    </source>
</evidence>
<dbReference type="EMBL" id="GBRH01207385">
    <property type="protein sequence ID" value="JAD90510.1"/>
    <property type="molecule type" value="Transcribed_RNA"/>
</dbReference>
<sequence>MMSLLLSSKEFRRIFIFCPVIHQRYVLNTKMSDPFQNLACFSMEVPLTIRSLL</sequence>
<organism evidence="1">
    <name type="scientific">Arundo donax</name>
    <name type="common">Giant reed</name>
    <name type="synonym">Donax arundinaceus</name>
    <dbReference type="NCBI Taxonomy" id="35708"/>
    <lineage>
        <taxon>Eukaryota</taxon>
        <taxon>Viridiplantae</taxon>
        <taxon>Streptophyta</taxon>
        <taxon>Embryophyta</taxon>
        <taxon>Tracheophyta</taxon>
        <taxon>Spermatophyta</taxon>
        <taxon>Magnoliopsida</taxon>
        <taxon>Liliopsida</taxon>
        <taxon>Poales</taxon>
        <taxon>Poaceae</taxon>
        <taxon>PACMAD clade</taxon>
        <taxon>Arundinoideae</taxon>
        <taxon>Arundineae</taxon>
        <taxon>Arundo</taxon>
    </lineage>
</organism>
<protein>
    <submittedName>
        <fullName evidence="1">Uncharacterized protein</fullName>
    </submittedName>
</protein>
<dbReference type="AlphaFoldDB" id="A0A0A9DXU9"/>
<proteinExistence type="predicted"/>
<name>A0A0A9DXU9_ARUDO</name>
<reference evidence="1" key="2">
    <citation type="journal article" date="2015" name="Data Brief">
        <title>Shoot transcriptome of the giant reed, Arundo donax.</title>
        <authorList>
            <person name="Barrero R.A."/>
            <person name="Guerrero F.D."/>
            <person name="Moolhuijzen P."/>
            <person name="Goolsby J.A."/>
            <person name="Tidwell J."/>
            <person name="Bellgard S.E."/>
            <person name="Bellgard M.I."/>
        </authorList>
    </citation>
    <scope>NUCLEOTIDE SEQUENCE</scope>
    <source>
        <tissue evidence="1">Shoot tissue taken approximately 20 cm above the soil surface</tissue>
    </source>
</reference>